<evidence type="ECO:0000256" key="3">
    <source>
        <dbReference type="ARBA" id="ARBA00022741"/>
    </source>
</evidence>
<dbReference type="GO" id="GO:0005829">
    <property type="term" value="C:cytosol"/>
    <property type="evidence" value="ECO:0007669"/>
    <property type="project" value="TreeGrafter"/>
</dbReference>
<dbReference type="InterPro" id="IPR017583">
    <property type="entry name" value="Tagatose/fructose_Pkinase"/>
</dbReference>
<feature type="domain" description="Carbohydrate kinase PfkB" evidence="7">
    <location>
        <begin position="15"/>
        <end position="295"/>
    </location>
</feature>
<keyword evidence="3" id="KW-0547">Nucleotide-binding</keyword>
<dbReference type="AlphaFoldDB" id="A0A432WFD5"/>
<protein>
    <recommendedName>
        <fullName evidence="6">Phosphofructokinase</fullName>
    </recommendedName>
</protein>
<comment type="similarity">
    <text evidence="1 6">Belongs to the carbohydrate kinase PfkB family.</text>
</comment>
<evidence type="ECO:0000256" key="1">
    <source>
        <dbReference type="ARBA" id="ARBA00010688"/>
    </source>
</evidence>
<accession>A0A432WFD5</accession>
<proteinExistence type="inferred from homology"/>
<evidence type="ECO:0000256" key="6">
    <source>
        <dbReference type="PIRNR" id="PIRNR000535"/>
    </source>
</evidence>
<dbReference type="InterPro" id="IPR029056">
    <property type="entry name" value="Ribokinase-like"/>
</dbReference>
<dbReference type="Pfam" id="PF00294">
    <property type="entry name" value="PfkB"/>
    <property type="match status" value="1"/>
</dbReference>
<dbReference type="EMBL" id="PIPO01000004">
    <property type="protein sequence ID" value="RUO32490.1"/>
    <property type="molecule type" value="Genomic_DNA"/>
</dbReference>
<dbReference type="Gene3D" id="3.40.1190.20">
    <property type="match status" value="1"/>
</dbReference>
<reference evidence="8 9" key="1">
    <citation type="journal article" date="2011" name="Front. Microbiol.">
        <title>Genomic signatures of strain selection and enhancement in Bacillus atrophaeus var. globigii, a historical biowarfare simulant.</title>
        <authorList>
            <person name="Gibbons H.S."/>
            <person name="Broomall S.M."/>
            <person name="McNew L.A."/>
            <person name="Daligault H."/>
            <person name="Chapman C."/>
            <person name="Bruce D."/>
            <person name="Karavis M."/>
            <person name="Krepps M."/>
            <person name="McGregor P.A."/>
            <person name="Hong C."/>
            <person name="Park K.H."/>
            <person name="Akmal A."/>
            <person name="Feldman A."/>
            <person name="Lin J.S."/>
            <person name="Chang W.E."/>
            <person name="Higgs B.W."/>
            <person name="Demirev P."/>
            <person name="Lindquist J."/>
            <person name="Liem A."/>
            <person name="Fochler E."/>
            <person name="Read T.D."/>
            <person name="Tapia R."/>
            <person name="Johnson S."/>
            <person name="Bishop-Lilly K.A."/>
            <person name="Detter C."/>
            <person name="Han C."/>
            <person name="Sozhamannan S."/>
            <person name="Rosenzweig C.N."/>
            <person name="Skowronski E.W."/>
        </authorList>
    </citation>
    <scope>NUCLEOTIDE SEQUENCE [LARGE SCALE GENOMIC DNA]</scope>
    <source>
        <strain evidence="8 9">Y4G10-17</strain>
    </source>
</reference>
<dbReference type="GO" id="GO:0003872">
    <property type="term" value="F:6-phosphofructokinase activity"/>
    <property type="evidence" value="ECO:0007669"/>
    <property type="project" value="TreeGrafter"/>
</dbReference>
<evidence type="ECO:0000256" key="4">
    <source>
        <dbReference type="ARBA" id="ARBA00022777"/>
    </source>
</evidence>
<gene>
    <name evidence="8" type="ORF">CWE14_10110</name>
</gene>
<evidence type="ECO:0000313" key="9">
    <source>
        <dbReference type="Proteomes" id="UP000287823"/>
    </source>
</evidence>
<evidence type="ECO:0000313" key="8">
    <source>
        <dbReference type="EMBL" id="RUO32490.1"/>
    </source>
</evidence>
<sequence length="313" mass="33973">MSHTPVITFTMNPAVDVFGETGQIFDDSKTRCRQTAVEPGGGGINVARNIRRMGSPTLTVFPSGGLHGEQLQRLLNEDKQPFIAIPIGGETRQNMAITDLSRKVMHHFVFPGPDLTDKEMRACHNTLLKYNPPFLVLSGSLPDHVQQDFYAQVTEAASSAGSKVLLDTSGAALTKSFYHGAYLAKLNRREFASLGFDEHSSVKQLHADMQKLVAQGAVEVLIVTLTRGGALLVDNSGRSLHFSAPKVPIVSHVGAGDSFMSALTHQLVQGAPLERAFKYGVAAACVTVQCEGNQLTDLDWMERTLAEIQEEDI</sequence>
<dbReference type="PANTHER" id="PTHR46566:SF2">
    <property type="entry name" value="ATP-DEPENDENT 6-PHOSPHOFRUCTOKINASE ISOZYME 2"/>
    <property type="match status" value="1"/>
</dbReference>
<keyword evidence="5" id="KW-0067">ATP-binding</keyword>
<dbReference type="PROSITE" id="PS00583">
    <property type="entry name" value="PFKB_KINASES_1"/>
    <property type="match status" value="1"/>
</dbReference>
<dbReference type="PIRSF" id="PIRSF000535">
    <property type="entry name" value="1PFK/6PFK/LacC"/>
    <property type="match status" value="1"/>
</dbReference>
<dbReference type="NCBIfam" id="TIGR03168">
    <property type="entry name" value="1-PFK"/>
    <property type="match status" value="1"/>
</dbReference>
<dbReference type="PANTHER" id="PTHR46566">
    <property type="entry name" value="1-PHOSPHOFRUCTOKINASE-RELATED"/>
    <property type="match status" value="1"/>
</dbReference>
<dbReference type="CDD" id="cd01164">
    <property type="entry name" value="FruK_PfkB_like"/>
    <property type="match status" value="1"/>
</dbReference>
<keyword evidence="9" id="KW-1185">Reference proteome</keyword>
<dbReference type="InterPro" id="IPR011611">
    <property type="entry name" value="PfkB_dom"/>
</dbReference>
<dbReference type="Proteomes" id="UP000287823">
    <property type="component" value="Unassembled WGS sequence"/>
</dbReference>
<keyword evidence="2 6" id="KW-0808">Transferase</keyword>
<comment type="caution">
    <text evidence="8">The sequence shown here is derived from an EMBL/GenBank/DDBJ whole genome shotgun (WGS) entry which is preliminary data.</text>
</comment>
<dbReference type="RefSeq" id="WP_126799265.1">
    <property type="nucleotide sequence ID" value="NZ_PIPO01000004.1"/>
</dbReference>
<dbReference type="InterPro" id="IPR002173">
    <property type="entry name" value="Carboh/pur_kinase_PfkB_CS"/>
</dbReference>
<dbReference type="GO" id="GO:0005524">
    <property type="term" value="F:ATP binding"/>
    <property type="evidence" value="ECO:0007669"/>
    <property type="project" value="UniProtKB-KW"/>
</dbReference>
<evidence type="ECO:0000256" key="5">
    <source>
        <dbReference type="ARBA" id="ARBA00022840"/>
    </source>
</evidence>
<keyword evidence="4 8" id="KW-0418">Kinase</keyword>
<evidence type="ECO:0000259" key="7">
    <source>
        <dbReference type="Pfam" id="PF00294"/>
    </source>
</evidence>
<organism evidence="8 9">
    <name type="scientific">Aliidiomarina soli</name>
    <dbReference type="NCBI Taxonomy" id="1928574"/>
    <lineage>
        <taxon>Bacteria</taxon>
        <taxon>Pseudomonadati</taxon>
        <taxon>Pseudomonadota</taxon>
        <taxon>Gammaproteobacteria</taxon>
        <taxon>Alteromonadales</taxon>
        <taxon>Idiomarinaceae</taxon>
        <taxon>Aliidiomarina</taxon>
    </lineage>
</organism>
<dbReference type="SUPFAM" id="SSF53613">
    <property type="entry name" value="Ribokinase-like"/>
    <property type="match status" value="1"/>
</dbReference>
<evidence type="ECO:0000256" key="2">
    <source>
        <dbReference type="ARBA" id="ARBA00022679"/>
    </source>
</evidence>
<name>A0A432WFD5_9GAMM</name>